<comment type="caution">
    <text evidence="3">The sequence shown here is derived from an EMBL/GenBank/DDBJ whole genome shotgun (WGS) entry which is preliminary data.</text>
</comment>
<organism evidence="3 4">
    <name type="scientific">Candidatus Regiella insecticola 5.15</name>
    <dbReference type="NCBI Taxonomy" id="1005043"/>
    <lineage>
        <taxon>Bacteria</taxon>
        <taxon>Pseudomonadati</taxon>
        <taxon>Pseudomonadota</taxon>
        <taxon>Gammaproteobacteria</taxon>
        <taxon>Enterobacterales</taxon>
        <taxon>Enterobacteriaceae</taxon>
        <taxon>aphid secondary symbionts</taxon>
        <taxon>Candidatus Regiella</taxon>
    </lineage>
</organism>
<dbReference type="GO" id="GO:0003677">
    <property type="term" value="F:DNA binding"/>
    <property type="evidence" value="ECO:0007669"/>
    <property type="project" value="UniProtKB-UniRule"/>
</dbReference>
<sequence>MTTLTVTAKGQVTFKQTLLRHLGIKPGQKINVDTLPDGRAVIQAARQGRNIEDAFGILQIKNKGNVVLSIDDINEIARKGWASEK</sequence>
<dbReference type="Proteomes" id="UP000004116">
    <property type="component" value="Unassembled WGS sequence"/>
</dbReference>
<name>G2H0A4_9ENTR</name>
<evidence type="ECO:0000313" key="4">
    <source>
        <dbReference type="Proteomes" id="UP000004116"/>
    </source>
</evidence>
<dbReference type="PATRIC" id="fig|1005043.3.peg.1359"/>
<dbReference type="SUPFAM" id="SSF89447">
    <property type="entry name" value="AbrB/MazE/MraZ-like"/>
    <property type="match status" value="1"/>
</dbReference>
<evidence type="ECO:0000256" key="1">
    <source>
        <dbReference type="PROSITE-ProRule" id="PRU01076"/>
    </source>
</evidence>
<dbReference type="InterPro" id="IPR037914">
    <property type="entry name" value="SpoVT-AbrB_sf"/>
</dbReference>
<dbReference type="PROSITE" id="PS51740">
    <property type="entry name" value="SPOVT_ABRB"/>
    <property type="match status" value="1"/>
</dbReference>
<accession>G2H0A4</accession>
<evidence type="ECO:0000259" key="2">
    <source>
        <dbReference type="PROSITE" id="PS51740"/>
    </source>
</evidence>
<dbReference type="AlphaFoldDB" id="G2H0A4"/>
<reference evidence="3 4" key="1">
    <citation type="journal article" date="2012" name="Genome Res.">
        <title>Genomic basis of endosymbiont-conferred protection against an insect parasitoid.</title>
        <authorList>
            <person name="Hansen A.K."/>
            <person name="Vorburger C."/>
            <person name="Moran N.A."/>
        </authorList>
    </citation>
    <scope>NUCLEOTIDE SEQUENCE [LARGE SCALE GENOMIC DNA]</scope>
    <source>
        <strain evidence="4">R5.15</strain>
    </source>
</reference>
<dbReference type="RefSeq" id="WP_006707138.1">
    <property type="nucleotide sequence ID" value="NZ_AGCA01000353.1"/>
</dbReference>
<protein>
    <submittedName>
        <fullName evidence="3">Regulator of stationary/sporulation gene expression</fullName>
    </submittedName>
</protein>
<dbReference type="InterPro" id="IPR007159">
    <property type="entry name" value="SpoVT-AbrB_dom"/>
</dbReference>
<dbReference type="OrthoDB" id="9809003at2"/>
<evidence type="ECO:0000313" key="3">
    <source>
        <dbReference type="EMBL" id="EGY28578.1"/>
    </source>
</evidence>
<keyword evidence="1" id="KW-0238">DNA-binding</keyword>
<keyword evidence="4" id="KW-1185">Reference proteome</keyword>
<dbReference type="EMBL" id="AGCA01000353">
    <property type="protein sequence ID" value="EGY28578.1"/>
    <property type="molecule type" value="Genomic_DNA"/>
</dbReference>
<feature type="domain" description="SpoVT-AbrB" evidence="2">
    <location>
        <begin position="1"/>
        <end position="47"/>
    </location>
</feature>
<dbReference type="SMART" id="SM00966">
    <property type="entry name" value="SpoVT_AbrB"/>
    <property type="match status" value="1"/>
</dbReference>
<gene>
    <name evidence="3" type="ORF">Rin_00014840</name>
</gene>
<proteinExistence type="predicted"/>